<dbReference type="AlphaFoldDB" id="Q8KD96"/>
<dbReference type="EnsemblBacteria" id="AAM72391">
    <property type="protein sequence ID" value="AAM72391"/>
    <property type="gene ID" value="CT1158"/>
</dbReference>
<dbReference type="Proteomes" id="UP000001007">
    <property type="component" value="Chromosome"/>
</dbReference>
<sequence>MSKKMICYCSSVTEETIVSAIRRGATTLKKIQDTTGACTVNRCKELNPSGRCCSGDILDLIERETGSRPSSPCCCE</sequence>
<accession>Q8KD96</accession>
<gene>
    <name evidence="2" type="ordered locus">CT1158</name>
</gene>
<keyword evidence="3" id="KW-1185">Reference proteome</keyword>
<dbReference type="HOGENOM" id="CLU_173878_1_0_10"/>
<proteinExistence type="predicted"/>
<reference evidence="2 3" key="1">
    <citation type="journal article" date="2002" name="Proc. Natl. Acad. Sci. U.S.A.">
        <title>The complete genome sequence of Chlorobium tepidum TLS, a photosynthetic, anaerobic, green-sulfur bacterium.</title>
        <authorList>
            <person name="Eisen J.A."/>
            <person name="Nelson K.E."/>
            <person name="Paulsen I.T."/>
            <person name="Heidelberg J.F."/>
            <person name="Wu M."/>
            <person name="Dodson R.J."/>
            <person name="Deboy R."/>
            <person name="Gwinn M.L."/>
            <person name="Nelson W.C."/>
            <person name="Haft D.H."/>
            <person name="Hickey E.K."/>
            <person name="Peterson J.D."/>
            <person name="Durkin A.S."/>
            <person name="Kolonay J.L."/>
            <person name="Yang F."/>
            <person name="Holt I."/>
            <person name="Umayam L.A."/>
            <person name="Mason T."/>
            <person name="Brenner M."/>
            <person name="Shea T.P."/>
            <person name="Parksey D."/>
            <person name="Nierman W.C."/>
            <person name="Feldblyum T.V."/>
            <person name="Hansen C.L."/>
            <person name="Craven M.B."/>
            <person name="Radune D."/>
            <person name="Vamathevan J."/>
            <person name="Khouri H."/>
            <person name="White O."/>
            <person name="Gruber T.M."/>
            <person name="Ketchum K.A."/>
            <person name="Venter J.C."/>
            <person name="Tettelin H."/>
            <person name="Bryant D.A."/>
            <person name="Fraser C.M."/>
        </authorList>
    </citation>
    <scope>NUCLEOTIDE SEQUENCE [LARGE SCALE GENOMIC DNA]</scope>
    <source>
        <strain evidence="3">ATCC 49652 / DSM 12025 / NBRC 103806 / TLS</strain>
    </source>
</reference>
<evidence type="ECO:0000313" key="2">
    <source>
        <dbReference type="EMBL" id="AAM72391.1"/>
    </source>
</evidence>
<organism evidence="2 3">
    <name type="scientific">Chlorobaculum tepidum (strain ATCC 49652 / DSM 12025 / NBRC 103806 / TLS)</name>
    <name type="common">Chlorobium tepidum</name>
    <dbReference type="NCBI Taxonomy" id="194439"/>
    <lineage>
        <taxon>Bacteria</taxon>
        <taxon>Pseudomonadati</taxon>
        <taxon>Chlorobiota</taxon>
        <taxon>Chlorobiia</taxon>
        <taxon>Chlorobiales</taxon>
        <taxon>Chlorobiaceae</taxon>
        <taxon>Chlorobaculum</taxon>
    </lineage>
</organism>
<dbReference type="STRING" id="194439.CT1158"/>
<dbReference type="InterPro" id="IPR007419">
    <property type="entry name" value="BFD-like_2Fe2S-bd_dom"/>
</dbReference>
<dbReference type="Pfam" id="PF04324">
    <property type="entry name" value="Fer2_BFD"/>
    <property type="match status" value="1"/>
</dbReference>
<dbReference type="eggNOG" id="COG1251">
    <property type="taxonomic scope" value="Bacteria"/>
</dbReference>
<dbReference type="InterPro" id="IPR041854">
    <property type="entry name" value="BFD-like_2Fe2S-bd_dom_sf"/>
</dbReference>
<evidence type="ECO:0000313" key="3">
    <source>
        <dbReference type="Proteomes" id="UP000001007"/>
    </source>
</evidence>
<dbReference type="RefSeq" id="WP_010932830.1">
    <property type="nucleotide sequence ID" value="NC_002932.3"/>
</dbReference>
<name>Q8KD96_CHLTE</name>
<dbReference type="EMBL" id="AE006470">
    <property type="protein sequence ID" value="AAM72391.1"/>
    <property type="molecule type" value="Genomic_DNA"/>
</dbReference>
<dbReference type="KEGG" id="cte:CT1158"/>
<dbReference type="Gene3D" id="1.10.10.1100">
    <property type="entry name" value="BFD-like [2Fe-2S]-binding domain"/>
    <property type="match status" value="1"/>
</dbReference>
<protein>
    <recommendedName>
        <fullName evidence="1">BFD-like [2Fe-2S]-binding domain-containing protein</fullName>
    </recommendedName>
</protein>
<dbReference type="OrthoDB" id="95698at2"/>
<feature type="domain" description="BFD-like [2Fe-2S]-binding" evidence="1">
    <location>
        <begin position="5"/>
        <end position="62"/>
    </location>
</feature>
<evidence type="ECO:0000259" key="1">
    <source>
        <dbReference type="Pfam" id="PF04324"/>
    </source>
</evidence>